<comment type="caution">
    <text evidence="2">The sequence shown here is derived from an EMBL/GenBank/DDBJ whole genome shotgun (WGS) entry which is preliminary data.</text>
</comment>
<feature type="region of interest" description="Disordered" evidence="1">
    <location>
        <begin position="1"/>
        <end position="39"/>
    </location>
</feature>
<feature type="compositionally biased region" description="Gly residues" evidence="1">
    <location>
        <begin position="1"/>
        <end position="19"/>
    </location>
</feature>
<organism evidence="2">
    <name type="scientific">Tanacetum cinerariifolium</name>
    <name type="common">Dalmatian daisy</name>
    <name type="synonym">Chrysanthemum cinerariifolium</name>
    <dbReference type="NCBI Taxonomy" id="118510"/>
    <lineage>
        <taxon>Eukaryota</taxon>
        <taxon>Viridiplantae</taxon>
        <taxon>Streptophyta</taxon>
        <taxon>Embryophyta</taxon>
        <taxon>Tracheophyta</taxon>
        <taxon>Spermatophyta</taxon>
        <taxon>Magnoliopsida</taxon>
        <taxon>eudicotyledons</taxon>
        <taxon>Gunneridae</taxon>
        <taxon>Pentapetalae</taxon>
        <taxon>asterids</taxon>
        <taxon>campanulids</taxon>
        <taxon>Asterales</taxon>
        <taxon>Asteraceae</taxon>
        <taxon>Asteroideae</taxon>
        <taxon>Anthemideae</taxon>
        <taxon>Anthemidinae</taxon>
        <taxon>Tanacetum</taxon>
    </lineage>
</organism>
<proteinExistence type="predicted"/>
<evidence type="ECO:0000313" key="2">
    <source>
        <dbReference type="EMBL" id="GFB26300.1"/>
    </source>
</evidence>
<accession>A0A699L4W9</accession>
<reference evidence="2" key="1">
    <citation type="journal article" date="2019" name="Sci. Rep.">
        <title>Draft genome of Tanacetum cinerariifolium, the natural source of mosquito coil.</title>
        <authorList>
            <person name="Yamashiro T."/>
            <person name="Shiraishi A."/>
            <person name="Satake H."/>
            <person name="Nakayama K."/>
        </authorList>
    </citation>
    <scope>NUCLEOTIDE SEQUENCE</scope>
</reference>
<gene>
    <name evidence="2" type="ORF">Tci_698271</name>
</gene>
<dbReference type="AlphaFoldDB" id="A0A699L4W9"/>
<evidence type="ECO:0000256" key="1">
    <source>
        <dbReference type="SAM" id="MobiDB-lite"/>
    </source>
</evidence>
<sequence>MGSVGGGESRGNGGDGIYGNGDDKEDTAPTTMEGVNQRVTELSTTFDRETSKIYAMIEEKQDDQALQRALVNRLFRDKRYHAHTARLIEGEARASRTAWARSMDVSDAAGFGVIALYTQKEIRELRATDRKLQAQFIQAVTALKSCQTQLTTSLGRIQILEDTRVPAQPKVPEEAGSSS</sequence>
<name>A0A699L4W9_TANCI</name>
<feature type="compositionally biased region" description="Polar residues" evidence="1">
    <location>
        <begin position="28"/>
        <end position="39"/>
    </location>
</feature>
<protein>
    <submittedName>
        <fullName evidence="2">Uncharacterized protein</fullName>
    </submittedName>
</protein>
<dbReference type="EMBL" id="BKCJ010588156">
    <property type="protein sequence ID" value="GFB26300.1"/>
    <property type="molecule type" value="Genomic_DNA"/>
</dbReference>